<evidence type="ECO:0000313" key="1">
    <source>
        <dbReference type="EMBL" id="WXB88866.1"/>
    </source>
</evidence>
<accession>A0ABZ2MU38</accession>
<dbReference type="SUPFAM" id="SSF53254">
    <property type="entry name" value="Phosphoglycerate mutase-like"/>
    <property type="match status" value="1"/>
</dbReference>
<dbReference type="Pfam" id="PF00300">
    <property type="entry name" value="His_Phos_1"/>
    <property type="match status" value="1"/>
</dbReference>
<dbReference type="Gene3D" id="3.40.50.1240">
    <property type="entry name" value="Phosphoglycerate mutase-like"/>
    <property type="match status" value="1"/>
</dbReference>
<sequence length="192" mass="22921">MKIGLVRHFKVMKGYPSASLTQEWLFQWIQEYDSSDIEGKEVNFKGTTWDRCFSSDLYRAEKTARQIYKGDIDIMEELREIPIYPLFKRNVKMPFPLWMLLIRLSWMVNHKSQLEKKVDVINRIEYVVKKAMENEEENILIVSHGALMIYIQKYLVKKMVLVVLKLLGRKMAFFIFLRNLEVPKTYIDFVAL</sequence>
<dbReference type="InterPro" id="IPR013078">
    <property type="entry name" value="His_Pase_superF_clade-1"/>
</dbReference>
<proteinExistence type="predicted"/>
<dbReference type="RefSeq" id="WP_338787610.1">
    <property type="nucleotide sequence ID" value="NZ_CP147403.1"/>
</dbReference>
<dbReference type="EMBL" id="CP147403">
    <property type="protein sequence ID" value="WXB88866.1"/>
    <property type="molecule type" value="Genomic_DNA"/>
</dbReference>
<name>A0ABZ2MU38_9BACI</name>
<dbReference type="InterPro" id="IPR029033">
    <property type="entry name" value="His_PPase_superfam"/>
</dbReference>
<dbReference type="Proteomes" id="UP001368328">
    <property type="component" value="Chromosome"/>
</dbReference>
<gene>
    <name evidence="1" type="ORF">WCV66_00720</name>
</gene>
<keyword evidence="2" id="KW-1185">Reference proteome</keyword>
<protein>
    <submittedName>
        <fullName evidence="1">Histidine phosphatase family protein</fullName>
    </submittedName>
</protein>
<evidence type="ECO:0000313" key="2">
    <source>
        <dbReference type="Proteomes" id="UP001368328"/>
    </source>
</evidence>
<organism evidence="1 2">
    <name type="scientific">Metabacillus rhizosphaerae</name>
    <dbReference type="NCBI Taxonomy" id="3117747"/>
    <lineage>
        <taxon>Bacteria</taxon>
        <taxon>Bacillati</taxon>
        <taxon>Bacillota</taxon>
        <taxon>Bacilli</taxon>
        <taxon>Bacillales</taxon>
        <taxon>Bacillaceae</taxon>
        <taxon>Metabacillus</taxon>
    </lineage>
</organism>
<reference evidence="1 2" key="1">
    <citation type="submission" date="2024-02" db="EMBL/GenBank/DDBJ databases">
        <title>Seven novel Bacillus-like species.</title>
        <authorList>
            <person name="Liu G."/>
        </authorList>
    </citation>
    <scope>NUCLEOTIDE SEQUENCE [LARGE SCALE GENOMIC DNA]</scope>
    <source>
        <strain evidence="1 2">FJAT-53654</strain>
    </source>
</reference>